<evidence type="ECO:0000256" key="3">
    <source>
        <dbReference type="ARBA" id="ARBA00014919"/>
    </source>
</evidence>
<keyword evidence="11" id="KW-1006">Bacterial flagellum protein export</keyword>
<dbReference type="Pfam" id="PF00448">
    <property type="entry name" value="SRP54"/>
    <property type="match status" value="1"/>
</dbReference>
<dbReference type="AlphaFoldDB" id="A0A3D8J1C6"/>
<dbReference type="GO" id="GO:0005886">
    <property type="term" value="C:plasma membrane"/>
    <property type="evidence" value="ECO:0007669"/>
    <property type="project" value="UniProtKB-SubCell"/>
</dbReference>
<evidence type="ECO:0000256" key="7">
    <source>
        <dbReference type="ARBA" id="ARBA00022795"/>
    </source>
</evidence>
<protein>
    <recommendedName>
        <fullName evidence="3 13">Flagellar biosynthesis protein FlhF</fullName>
    </recommendedName>
</protein>
<dbReference type="SUPFAM" id="SSF52540">
    <property type="entry name" value="P-loop containing nucleoside triphosphate hydrolases"/>
    <property type="match status" value="1"/>
</dbReference>
<evidence type="ECO:0000256" key="5">
    <source>
        <dbReference type="ARBA" id="ARBA00022475"/>
    </source>
</evidence>
<evidence type="ECO:0000256" key="6">
    <source>
        <dbReference type="ARBA" id="ARBA00022741"/>
    </source>
</evidence>
<evidence type="ECO:0000256" key="8">
    <source>
        <dbReference type="ARBA" id="ARBA00022927"/>
    </source>
</evidence>
<dbReference type="Gene3D" id="3.40.50.300">
    <property type="entry name" value="P-loop containing nucleotide triphosphate hydrolases"/>
    <property type="match status" value="1"/>
</dbReference>
<keyword evidence="7" id="KW-1005">Bacterial flagellum biogenesis</keyword>
<dbReference type="PANTHER" id="PTHR43134">
    <property type="entry name" value="SIGNAL RECOGNITION PARTICLE RECEPTOR SUBUNIT ALPHA"/>
    <property type="match status" value="1"/>
</dbReference>
<feature type="region of interest" description="Disordered" evidence="14">
    <location>
        <begin position="102"/>
        <end position="128"/>
    </location>
</feature>
<keyword evidence="5" id="KW-1003">Cell membrane</keyword>
<sequence length="436" mass="49751">MKTYTYTGETLEEATRKAKSVHGDEPLVLKTRELRKKTLTEKGLYELVIAVQDEEKPLPQNSVKKRLEEISQKNYEQKKQESKITLESDIDFSERAKQITELLSSSPSSPKNPYNIPTPPQTPKKPTLQESEELKAIKKEVEQMSDRLKLVQNMLWEEKKPSPNTKIPQEFAEIYNLAKSSGIDHDRLEALMDLSLELMPLSMRSNSVTIKRYFREVLRKMVICKAERLEGAKKNIVMLVGPTGVGKTTTLAKLAARYSLMLDMRYRVGVITLDSYKIAAMEQLMTYARMMKLPIERADDPKDLSTAIDRLGYCDFILIDTAGHSQYDSQKLELLKKYANSDYSISVHLVLSASTKYEDLKEIYRSFSAVEIDSIIFSKLDESRSFGNIFSLVCDIKKPISYFSIGQVVPSDLLVASNDYFVDCLLDGFKNPNKEE</sequence>
<dbReference type="SMART" id="SM00962">
    <property type="entry name" value="SRP54"/>
    <property type="match status" value="1"/>
</dbReference>
<organism evidence="17 18">
    <name type="scientific">Helicobacter brantae</name>
    <dbReference type="NCBI Taxonomy" id="375927"/>
    <lineage>
        <taxon>Bacteria</taxon>
        <taxon>Pseudomonadati</taxon>
        <taxon>Campylobacterota</taxon>
        <taxon>Epsilonproteobacteria</taxon>
        <taxon>Campylobacterales</taxon>
        <taxon>Helicobacteraceae</taxon>
        <taxon>Helicobacter</taxon>
    </lineage>
</organism>
<comment type="caution">
    <text evidence="17">The sequence shown here is derived from an EMBL/GenBank/DDBJ whole genome shotgun (WGS) entry which is preliminary data.</text>
</comment>
<keyword evidence="18" id="KW-1185">Reference proteome</keyword>
<dbReference type="GO" id="GO:0005047">
    <property type="term" value="F:signal recognition particle binding"/>
    <property type="evidence" value="ECO:0007669"/>
    <property type="project" value="TreeGrafter"/>
</dbReference>
<keyword evidence="10" id="KW-0472">Membrane</keyword>
<name>A0A3D8J1C6_9HELI</name>
<evidence type="ECO:0000256" key="9">
    <source>
        <dbReference type="ARBA" id="ARBA00023134"/>
    </source>
</evidence>
<dbReference type="InterPro" id="IPR003593">
    <property type="entry name" value="AAA+_ATPase"/>
</dbReference>
<comment type="function">
    <text evidence="12">Necessary for flagellar biosynthesis. May be involved in translocation of the flagellum.</text>
</comment>
<dbReference type="GO" id="GO:0003924">
    <property type="term" value="F:GTPase activity"/>
    <property type="evidence" value="ECO:0007669"/>
    <property type="project" value="UniProtKB-UniRule"/>
</dbReference>
<accession>A0A3D8J1C6</accession>
<dbReference type="RefSeq" id="WP_115569676.1">
    <property type="nucleotide sequence ID" value="NZ_NXLV01000008.1"/>
</dbReference>
<dbReference type="Gene3D" id="1.20.120.1380">
    <property type="entry name" value="Flagellar FlhF biosynthesis protein, N domain"/>
    <property type="match status" value="1"/>
</dbReference>
<dbReference type="CDD" id="cd17873">
    <property type="entry name" value="FlhF"/>
    <property type="match status" value="1"/>
</dbReference>
<dbReference type="EMBL" id="NXLV01000008">
    <property type="protein sequence ID" value="RDU70581.1"/>
    <property type="molecule type" value="Genomic_DNA"/>
</dbReference>
<evidence type="ECO:0000259" key="15">
    <source>
        <dbReference type="SMART" id="SM00382"/>
    </source>
</evidence>
<comment type="subcellular location">
    <subcellularLocation>
        <location evidence="1">Cell membrane</location>
        <topology evidence="1">Peripheral membrane protein</topology>
        <orientation evidence="1">Cytoplasmic side</orientation>
    </subcellularLocation>
</comment>
<dbReference type="InterPro" id="IPR047040">
    <property type="entry name" value="FlhF__GTPase_dom"/>
</dbReference>
<evidence type="ECO:0000256" key="14">
    <source>
        <dbReference type="SAM" id="MobiDB-lite"/>
    </source>
</evidence>
<evidence type="ECO:0000256" key="4">
    <source>
        <dbReference type="ARBA" id="ARBA00022448"/>
    </source>
</evidence>
<evidence type="ECO:0000256" key="11">
    <source>
        <dbReference type="ARBA" id="ARBA00023225"/>
    </source>
</evidence>
<keyword evidence="6" id="KW-0547">Nucleotide-binding</keyword>
<evidence type="ECO:0000313" key="17">
    <source>
        <dbReference type="EMBL" id="RDU70581.1"/>
    </source>
</evidence>
<keyword evidence="9" id="KW-0342">GTP-binding</keyword>
<reference evidence="17 18" key="1">
    <citation type="submission" date="2018-04" db="EMBL/GenBank/DDBJ databases">
        <title>Novel Campyloabacter and Helicobacter Species and Strains.</title>
        <authorList>
            <person name="Mannion A.J."/>
            <person name="Shen Z."/>
            <person name="Fox J.G."/>
        </authorList>
    </citation>
    <scope>NUCLEOTIDE SEQUENCE [LARGE SCALE GENOMIC DNA]</scope>
    <source>
        <strain evidence="17 18">MIT 04-9366</strain>
    </source>
</reference>
<dbReference type="OrthoDB" id="9778554at2"/>
<dbReference type="InterPro" id="IPR020006">
    <property type="entry name" value="FlhF"/>
</dbReference>
<keyword evidence="8" id="KW-0653">Protein transport</keyword>
<gene>
    <name evidence="17" type="ORF">CQA58_05260</name>
</gene>
<evidence type="ECO:0000256" key="2">
    <source>
        <dbReference type="ARBA" id="ARBA00008531"/>
    </source>
</evidence>
<dbReference type="InterPro" id="IPR027417">
    <property type="entry name" value="P-loop_NTPase"/>
</dbReference>
<dbReference type="GO" id="GO:0015031">
    <property type="term" value="P:protein transport"/>
    <property type="evidence" value="ECO:0007669"/>
    <property type="project" value="UniProtKB-KW"/>
</dbReference>
<dbReference type="PANTHER" id="PTHR43134:SF3">
    <property type="entry name" value="FLAGELLAR BIOSYNTHESIS PROTEIN FLHF"/>
    <property type="match status" value="1"/>
</dbReference>
<evidence type="ECO:0000256" key="12">
    <source>
        <dbReference type="ARBA" id="ARBA00025337"/>
    </source>
</evidence>
<keyword evidence="17" id="KW-0969">Cilium</keyword>
<feature type="domain" description="SRP54-type proteins GTP-binding" evidence="16">
    <location>
        <begin position="234"/>
        <end position="427"/>
    </location>
</feature>
<proteinExistence type="inferred from homology"/>
<evidence type="ECO:0000256" key="10">
    <source>
        <dbReference type="ARBA" id="ARBA00023136"/>
    </source>
</evidence>
<dbReference type="GO" id="GO:0044781">
    <property type="term" value="P:bacterial-type flagellum organization"/>
    <property type="evidence" value="ECO:0007669"/>
    <property type="project" value="UniProtKB-UniRule"/>
</dbReference>
<feature type="domain" description="AAA+ ATPase" evidence="15">
    <location>
        <begin position="233"/>
        <end position="390"/>
    </location>
</feature>
<dbReference type="Proteomes" id="UP000257045">
    <property type="component" value="Unassembled WGS sequence"/>
</dbReference>
<keyword evidence="17" id="KW-0966">Cell projection</keyword>
<evidence type="ECO:0000256" key="1">
    <source>
        <dbReference type="ARBA" id="ARBA00004413"/>
    </source>
</evidence>
<evidence type="ECO:0000259" key="16">
    <source>
        <dbReference type="SMART" id="SM00962"/>
    </source>
</evidence>
<dbReference type="FunFam" id="3.40.50.300:FF:000695">
    <property type="entry name" value="Flagellar biosynthesis regulator FlhF"/>
    <property type="match status" value="1"/>
</dbReference>
<keyword evidence="17" id="KW-0282">Flagellum</keyword>
<dbReference type="SMART" id="SM00382">
    <property type="entry name" value="AAA"/>
    <property type="match status" value="1"/>
</dbReference>
<keyword evidence="4" id="KW-0813">Transport</keyword>
<dbReference type="InterPro" id="IPR000897">
    <property type="entry name" value="SRP54_GTPase_dom"/>
</dbReference>
<evidence type="ECO:0000256" key="13">
    <source>
        <dbReference type="NCBIfam" id="TIGR03499"/>
    </source>
</evidence>
<dbReference type="GO" id="GO:0006614">
    <property type="term" value="P:SRP-dependent cotranslational protein targeting to membrane"/>
    <property type="evidence" value="ECO:0007669"/>
    <property type="project" value="UniProtKB-UniRule"/>
</dbReference>
<comment type="similarity">
    <text evidence="2">Belongs to the GTP-binding SRP family.</text>
</comment>
<dbReference type="NCBIfam" id="TIGR03499">
    <property type="entry name" value="FlhF"/>
    <property type="match status" value="1"/>
</dbReference>
<evidence type="ECO:0000313" key="18">
    <source>
        <dbReference type="Proteomes" id="UP000257045"/>
    </source>
</evidence>
<dbReference type="GO" id="GO:0005525">
    <property type="term" value="F:GTP binding"/>
    <property type="evidence" value="ECO:0007669"/>
    <property type="project" value="UniProtKB-UniRule"/>
</dbReference>